<proteinExistence type="predicted"/>
<accession>A0ABV6TWC5</accession>
<gene>
    <name evidence="2" type="ORF">ACFH04_41035</name>
</gene>
<dbReference type="Proteomes" id="UP001589887">
    <property type="component" value="Unassembled WGS sequence"/>
</dbReference>
<reference evidence="2 3" key="1">
    <citation type="submission" date="2024-09" db="EMBL/GenBank/DDBJ databases">
        <authorList>
            <person name="Sun Q."/>
            <person name="Mori K."/>
        </authorList>
    </citation>
    <scope>NUCLEOTIDE SEQUENCE [LARGE SCALE GENOMIC DNA]</scope>
    <source>
        <strain evidence="2 3">JCM 4557</strain>
    </source>
</reference>
<protein>
    <submittedName>
        <fullName evidence="2">Uncharacterized protein</fullName>
    </submittedName>
</protein>
<evidence type="ECO:0000313" key="2">
    <source>
        <dbReference type="EMBL" id="MFC0850062.1"/>
    </source>
</evidence>
<feature type="compositionally biased region" description="Basic and acidic residues" evidence="1">
    <location>
        <begin position="45"/>
        <end position="55"/>
    </location>
</feature>
<keyword evidence="3" id="KW-1185">Reference proteome</keyword>
<evidence type="ECO:0000313" key="3">
    <source>
        <dbReference type="Proteomes" id="UP001589887"/>
    </source>
</evidence>
<dbReference type="EMBL" id="JBHMQV010000009">
    <property type="protein sequence ID" value="MFC0850062.1"/>
    <property type="molecule type" value="Genomic_DNA"/>
</dbReference>
<dbReference type="RefSeq" id="WP_190089111.1">
    <property type="nucleotide sequence ID" value="NZ_JBHMQV010000009.1"/>
</dbReference>
<comment type="caution">
    <text evidence="2">The sequence shown here is derived from an EMBL/GenBank/DDBJ whole genome shotgun (WGS) entry which is preliminary data.</text>
</comment>
<feature type="region of interest" description="Disordered" evidence="1">
    <location>
        <begin position="32"/>
        <end position="55"/>
    </location>
</feature>
<sequence>MQYGCPGCDALRAEARRPGADLADLLHRVQLHELDPHPSPAATPPKEEKGRTRRP</sequence>
<organism evidence="2 3">
    <name type="scientific">Streptomyces noboritoensis</name>
    <dbReference type="NCBI Taxonomy" id="67337"/>
    <lineage>
        <taxon>Bacteria</taxon>
        <taxon>Bacillati</taxon>
        <taxon>Actinomycetota</taxon>
        <taxon>Actinomycetes</taxon>
        <taxon>Kitasatosporales</taxon>
        <taxon>Streptomycetaceae</taxon>
        <taxon>Streptomyces</taxon>
    </lineage>
</organism>
<name>A0ABV6TWC5_9ACTN</name>
<evidence type="ECO:0000256" key="1">
    <source>
        <dbReference type="SAM" id="MobiDB-lite"/>
    </source>
</evidence>